<reference evidence="3 4" key="1">
    <citation type="submission" date="2018-10" db="EMBL/GenBank/DDBJ databases">
        <title>Genomic Encyclopedia of Archaeal and Bacterial Type Strains, Phase II (KMG-II): from individual species to whole genera.</title>
        <authorList>
            <person name="Goeker M."/>
        </authorList>
    </citation>
    <scope>NUCLEOTIDE SEQUENCE [LARGE SCALE GENOMIC DNA]</scope>
    <source>
        <strain evidence="3 4">RP-AC37</strain>
    </source>
</reference>
<dbReference type="Pfam" id="PF00496">
    <property type="entry name" value="SBP_bac_5"/>
    <property type="match status" value="1"/>
</dbReference>
<sequence length="543" mass="56885">MRVRVRRGLAAAGAVVTAAAVLAGCGGSATPTGGAQGDGRVRIAIPEPDAITPTAADETAGIGIVHGLFTGLVAYDSRTAPVLTPLAKAVTTSDHQHWTVRLASGWTFHNGEAVTSSSFVDAWNYGALGTHGQYAGPFYAPIEGYDDVAPVDDSGEPLRPRAQTMRGLHVVDAHTFTVTLAHPDTTFLAELGNPAFYPLPHVALTDPEGFAEAPVGNGPFRLGAWVPDQRVTLERFAGYRGTQPHVDGVDFTVYASMDTAVNDLASDAVDVVTGLSPSTLARRAEFGDRYQTFPSSYFAFIGLPGFDPQLADVRVRKAISMSVDRATIARTVFAGTRTPADAFVGPSAPGYRPGSCGETCTYDPAAARALFEAAGGAKTLPALSIRYNADGPHRDWVVAACHSVTDALGIPCRATPAADFPTLLDAMGKAAAAKKSFGAFRLAQTLDYPSVENYLTPLYSSTGASNLVGYSNPRVDSLLAAGRSAASAERAQADWAQAEDLVAADVPLVPLFFGQTTSLRSARVHDLSIDAFESIDLVGLRVG</sequence>
<feature type="domain" description="Solute-binding protein family 5" evidence="2">
    <location>
        <begin position="86"/>
        <end position="465"/>
    </location>
</feature>
<accession>A0A420XMU4</accession>
<protein>
    <submittedName>
        <fullName evidence="3">Peptide/nickel transport system substrate-binding protein/oligopeptide transport system substrate-binding protein</fullName>
    </submittedName>
</protein>
<dbReference type="Proteomes" id="UP000281955">
    <property type="component" value="Unassembled WGS sequence"/>
</dbReference>
<dbReference type="InterPro" id="IPR000914">
    <property type="entry name" value="SBP_5_dom"/>
</dbReference>
<comment type="caution">
    <text evidence="3">The sequence shown here is derived from an EMBL/GenBank/DDBJ whole genome shotgun (WGS) entry which is preliminary data.</text>
</comment>
<dbReference type="InterPro" id="IPR039424">
    <property type="entry name" value="SBP_5"/>
</dbReference>
<dbReference type="GO" id="GO:0043190">
    <property type="term" value="C:ATP-binding cassette (ABC) transporter complex"/>
    <property type="evidence" value="ECO:0007669"/>
    <property type="project" value="InterPro"/>
</dbReference>
<dbReference type="EMBL" id="RBWV01000013">
    <property type="protein sequence ID" value="RKS72603.1"/>
    <property type="molecule type" value="Genomic_DNA"/>
</dbReference>
<dbReference type="PROSITE" id="PS51257">
    <property type="entry name" value="PROKAR_LIPOPROTEIN"/>
    <property type="match status" value="1"/>
</dbReference>
<feature type="signal peptide" evidence="1">
    <location>
        <begin position="1"/>
        <end position="23"/>
    </location>
</feature>
<gene>
    <name evidence="3" type="ORF">CLV35_2850</name>
</gene>
<organism evidence="3 4">
    <name type="scientific">Motilibacter peucedani</name>
    <dbReference type="NCBI Taxonomy" id="598650"/>
    <lineage>
        <taxon>Bacteria</taxon>
        <taxon>Bacillati</taxon>
        <taxon>Actinomycetota</taxon>
        <taxon>Actinomycetes</taxon>
        <taxon>Motilibacterales</taxon>
        <taxon>Motilibacteraceae</taxon>
        <taxon>Motilibacter</taxon>
    </lineage>
</organism>
<proteinExistence type="predicted"/>
<dbReference type="SUPFAM" id="SSF53850">
    <property type="entry name" value="Periplasmic binding protein-like II"/>
    <property type="match status" value="1"/>
</dbReference>
<evidence type="ECO:0000256" key="1">
    <source>
        <dbReference type="SAM" id="SignalP"/>
    </source>
</evidence>
<keyword evidence="1" id="KW-0732">Signal</keyword>
<keyword evidence="4" id="KW-1185">Reference proteome</keyword>
<feature type="chain" id="PRO_5038928158" evidence="1">
    <location>
        <begin position="24"/>
        <end position="543"/>
    </location>
</feature>
<dbReference type="FunCoup" id="A0A420XMU4">
    <property type="interactions" value="60"/>
</dbReference>
<dbReference type="InParanoid" id="A0A420XMU4"/>
<dbReference type="PIRSF" id="PIRSF002741">
    <property type="entry name" value="MppA"/>
    <property type="match status" value="1"/>
</dbReference>
<dbReference type="Gene3D" id="3.10.105.10">
    <property type="entry name" value="Dipeptide-binding Protein, Domain 3"/>
    <property type="match status" value="1"/>
</dbReference>
<dbReference type="RefSeq" id="WP_121194125.1">
    <property type="nucleotide sequence ID" value="NZ_RBWV01000013.1"/>
</dbReference>
<dbReference type="GO" id="GO:0015833">
    <property type="term" value="P:peptide transport"/>
    <property type="evidence" value="ECO:0007669"/>
    <property type="project" value="TreeGrafter"/>
</dbReference>
<evidence type="ECO:0000313" key="4">
    <source>
        <dbReference type="Proteomes" id="UP000281955"/>
    </source>
</evidence>
<dbReference type="Gene3D" id="3.90.76.10">
    <property type="entry name" value="Dipeptide-binding Protein, Domain 1"/>
    <property type="match status" value="1"/>
</dbReference>
<dbReference type="InterPro" id="IPR030678">
    <property type="entry name" value="Peptide/Ni-bd"/>
</dbReference>
<dbReference type="GO" id="GO:1904680">
    <property type="term" value="F:peptide transmembrane transporter activity"/>
    <property type="evidence" value="ECO:0007669"/>
    <property type="project" value="TreeGrafter"/>
</dbReference>
<dbReference type="GO" id="GO:0042597">
    <property type="term" value="C:periplasmic space"/>
    <property type="evidence" value="ECO:0007669"/>
    <property type="project" value="UniProtKB-ARBA"/>
</dbReference>
<dbReference type="PANTHER" id="PTHR30290:SF83">
    <property type="entry name" value="ABC TRANSPORTER SUBSTRATE-BINDING PROTEIN"/>
    <property type="match status" value="1"/>
</dbReference>
<dbReference type="Gene3D" id="3.40.190.10">
    <property type="entry name" value="Periplasmic binding protein-like II"/>
    <property type="match status" value="1"/>
</dbReference>
<dbReference type="CDD" id="cd00995">
    <property type="entry name" value="PBP2_NikA_DppA_OppA_like"/>
    <property type="match status" value="1"/>
</dbReference>
<dbReference type="PANTHER" id="PTHR30290">
    <property type="entry name" value="PERIPLASMIC BINDING COMPONENT OF ABC TRANSPORTER"/>
    <property type="match status" value="1"/>
</dbReference>
<evidence type="ECO:0000259" key="2">
    <source>
        <dbReference type="Pfam" id="PF00496"/>
    </source>
</evidence>
<dbReference type="OrthoDB" id="9046151at2"/>
<name>A0A420XMU4_9ACTN</name>
<evidence type="ECO:0000313" key="3">
    <source>
        <dbReference type="EMBL" id="RKS72603.1"/>
    </source>
</evidence>
<dbReference type="AlphaFoldDB" id="A0A420XMU4"/>